<name>A0A9P4KBA4_9PLEO</name>
<proteinExistence type="predicted"/>
<accession>A0A9P4KBA4</accession>
<feature type="non-terminal residue" evidence="1">
    <location>
        <position position="1"/>
    </location>
</feature>
<evidence type="ECO:0000313" key="1">
    <source>
        <dbReference type="EMBL" id="KAF2265355.1"/>
    </source>
</evidence>
<organism evidence="1 2">
    <name type="scientific">Lojkania enalia</name>
    <dbReference type="NCBI Taxonomy" id="147567"/>
    <lineage>
        <taxon>Eukaryota</taxon>
        <taxon>Fungi</taxon>
        <taxon>Dikarya</taxon>
        <taxon>Ascomycota</taxon>
        <taxon>Pezizomycotina</taxon>
        <taxon>Dothideomycetes</taxon>
        <taxon>Pleosporomycetidae</taxon>
        <taxon>Pleosporales</taxon>
        <taxon>Pleosporales incertae sedis</taxon>
        <taxon>Lojkania</taxon>
    </lineage>
</organism>
<keyword evidence="2" id="KW-1185">Reference proteome</keyword>
<dbReference type="Proteomes" id="UP000800093">
    <property type="component" value="Unassembled WGS sequence"/>
</dbReference>
<protein>
    <submittedName>
        <fullName evidence="1">Uncharacterized protein</fullName>
    </submittedName>
</protein>
<comment type="caution">
    <text evidence="1">The sequence shown here is derived from an EMBL/GenBank/DDBJ whole genome shotgun (WGS) entry which is preliminary data.</text>
</comment>
<evidence type="ECO:0000313" key="2">
    <source>
        <dbReference type="Proteomes" id="UP000800093"/>
    </source>
</evidence>
<dbReference type="EMBL" id="ML986608">
    <property type="protein sequence ID" value="KAF2265355.1"/>
    <property type="molecule type" value="Genomic_DNA"/>
</dbReference>
<dbReference type="AlphaFoldDB" id="A0A9P4KBA4"/>
<reference evidence="2" key="1">
    <citation type="journal article" date="2020" name="Stud. Mycol.">
        <title>101 Dothideomycetes genomes: A test case for predicting lifestyles and emergence of pathogens.</title>
        <authorList>
            <person name="Haridas S."/>
            <person name="Albert R."/>
            <person name="Binder M."/>
            <person name="Bloem J."/>
            <person name="LaButti K."/>
            <person name="Salamov A."/>
            <person name="Andreopoulos B."/>
            <person name="Baker S."/>
            <person name="Barry K."/>
            <person name="Bills G."/>
            <person name="Bluhm B."/>
            <person name="Cannon C."/>
            <person name="Castanera R."/>
            <person name="Culley D."/>
            <person name="Daum C."/>
            <person name="Ezra D."/>
            <person name="Gonzalez J."/>
            <person name="Henrissat B."/>
            <person name="Kuo A."/>
            <person name="Liang C."/>
            <person name="Lipzen A."/>
            <person name="Lutzoni F."/>
            <person name="Magnuson J."/>
            <person name="Mondo S."/>
            <person name="Nolan M."/>
            <person name="Ohm R."/>
            <person name="Pangilinan J."/>
            <person name="Park H.-J."/>
            <person name="Ramirez L."/>
            <person name="Alfaro M."/>
            <person name="Sun H."/>
            <person name="Tritt A."/>
            <person name="Yoshinaga Y."/>
            <person name="Zwiers L.-H."/>
            <person name="Turgeon B."/>
            <person name="Goodwin S."/>
            <person name="Spatafora J."/>
            <person name="Crous P."/>
            <person name="Grigoriev I."/>
        </authorList>
    </citation>
    <scope>NUCLEOTIDE SEQUENCE [LARGE SCALE GENOMIC DNA]</scope>
    <source>
        <strain evidence="2">CBS 304.66</strain>
    </source>
</reference>
<gene>
    <name evidence="1" type="ORF">CC78DRAFT_461857</name>
</gene>
<sequence>LILATRMFKLVLVVATGAGIRSVLSLLHSIINPSLSRTIKVFWCAHALVRMFGI</sequence>